<evidence type="ECO:0000313" key="1">
    <source>
        <dbReference type="EMBL" id="KAF7416951.1"/>
    </source>
</evidence>
<name>A0A834NS35_VESPE</name>
<organism evidence="1 2">
    <name type="scientific">Vespula pensylvanica</name>
    <name type="common">Western yellow jacket</name>
    <name type="synonym">Wasp</name>
    <dbReference type="NCBI Taxonomy" id="30213"/>
    <lineage>
        <taxon>Eukaryota</taxon>
        <taxon>Metazoa</taxon>
        <taxon>Ecdysozoa</taxon>
        <taxon>Arthropoda</taxon>
        <taxon>Hexapoda</taxon>
        <taxon>Insecta</taxon>
        <taxon>Pterygota</taxon>
        <taxon>Neoptera</taxon>
        <taxon>Endopterygota</taxon>
        <taxon>Hymenoptera</taxon>
        <taxon>Apocrita</taxon>
        <taxon>Aculeata</taxon>
        <taxon>Vespoidea</taxon>
        <taxon>Vespidae</taxon>
        <taxon>Vespinae</taxon>
        <taxon>Vespula</taxon>
    </lineage>
</organism>
<accession>A0A834NS35</accession>
<protein>
    <submittedName>
        <fullName evidence="1">Uncharacterized protein</fullName>
    </submittedName>
</protein>
<reference evidence="1" key="1">
    <citation type="journal article" date="2020" name="G3 (Bethesda)">
        <title>High-Quality Assemblies for Three Invasive Social Wasps from the &lt;i&gt;Vespula&lt;/i&gt; Genus.</title>
        <authorList>
            <person name="Harrop T.W.R."/>
            <person name="Guhlin J."/>
            <person name="McLaughlin G.M."/>
            <person name="Permina E."/>
            <person name="Stockwell P."/>
            <person name="Gilligan J."/>
            <person name="Le Lec M.F."/>
            <person name="Gruber M.A.M."/>
            <person name="Quinn O."/>
            <person name="Lovegrove M."/>
            <person name="Duncan E.J."/>
            <person name="Remnant E.J."/>
            <person name="Van Eeckhoven J."/>
            <person name="Graham B."/>
            <person name="Knapp R.A."/>
            <person name="Langford K.W."/>
            <person name="Kronenberg Z."/>
            <person name="Press M.O."/>
            <person name="Eacker S.M."/>
            <person name="Wilson-Rankin E.E."/>
            <person name="Purcell J."/>
            <person name="Lester P.J."/>
            <person name="Dearden P.K."/>
        </authorList>
    </citation>
    <scope>NUCLEOTIDE SEQUENCE</scope>
    <source>
        <strain evidence="1">Volc-1</strain>
    </source>
</reference>
<evidence type="ECO:0000313" key="2">
    <source>
        <dbReference type="Proteomes" id="UP000600918"/>
    </source>
</evidence>
<sequence length="91" mass="10142">MLPVTEPISLLRSSPFRRLHPDECQPALALFALLPAPCSLHLAPRTLLGLPSLGLDPIFRGRIIRLSFVLIFKMIRQGVNEKEISSRSVRG</sequence>
<keyword evidence="2" id="KW-1185">Reference proteome</keyword>
<comment type="caution">
    <text evidence="1">The sequence shown here is derived from an EMBL/GenBank/DDBJ whole genome shotgun (WGS) entry which is preliminary data.</text>
</comment>
<dbReference type="AlphaFoldDB" id="A0A834NS35"/>
<gene>
    <name evidence="1" type="ORF">H0235_011482</name>
</gene>
<proteinExistence type="predicted"/>
<dbReference type="EMBL" id="JACSDY010000010">
    <property type="protein sequence ID" value="KAF7416951.1"/>
    <property type="molecule type" value="Genomic_DNA"/>
</dbReference>
<dbReference type="Proteomes" id="UP000600918">
    <property type="component" value="Unassembled WGS sequence"/>
</dbReference>